<gene>
    <name evidence="1" type="ORF">S01H1_61302</name>
</gene>
<evidence type="ECO:0008006" key="2">
    <source>
        <dbReference type="Google" id="ProtNLM"/>
    </source>
</evidence>
<reference evidence="1" key="1">
    <citation type="journal article" date="2014" name="Front. Microbiol.">
        <title>High frequency of phylogenetically diverse reductive dehalogenase-homologous genes in deep subseafloor sedimentary metagenomes.</title>
        <authorList>
            <person name="Kawai M."/>
            <person name="Futagami T."/>
            <person name="Toyoda A."/>
            <person name="Takaki Y."/>
            <person name="Nishi S."/>
            <person name="Hori S."/>
            <person name="Arai W."/>
            <person name="Tsubouchi T."/>
            <person name="Morono Y."/>
            <person name="Uchiyama I."/>
            <person name="Ito T."/>
            <person name="Fujiyama A."/>
            <person name="Inagaki F."/>
            <person name="Takami H."/>
        </authorList>
    </citation>
    <scope>NUCLEOTIDE SEQUENCE</scope>
    <source>
        <strain evidence="1">Expedition CK06-06</strain>
    </source>
</reference>
<dbReference type="EMBL" id="BARS01040185">
    <property type="protein sequence ID" value="GAG32984.1"/>
    <property type="molecule type" value="Genomic_DNA"/>
</dbReference>
<organism evidence="1">
    <name type="scientific">marine sediment metagenome</name>
    <dbReference type="NCBI Taxonomy" id="412755"/>
    <lineage>
        <taxon>unclassified sequences</taxon>
        <taxon>metagenomes</taxon>
        <taxon>ecological metagenomes</taxon>
    </lineage>
</organism>
<sequence length="112" mass="12930">DIGRGQTHKAKIVEMYLRRMTYSEIVRKARHSPGSVKRYVETFGRVVVLWEKGIRSAEEIAYIVGVSERLAREYLALRERYDTVEYRDRLEETARQVRRGLGAAVDGKGGSR</sequence>
<comment type="caution">
    <text evidence="1">The sequence shown here is derived from an EMBL/GenBank/DDBJ whole genome shotgun (WGS) entry which is preliminary data.</text>
</comment>
<accession>X0WPV3</accession>
<dbReference type="Pfam" id="PF07900">
    <property type="entry name" value="DUF1670"/>
    <property type="match status" value="1"/>
</dbReference>
<dbReference type="AlphaFoldDB" id="X0WPV3"/>
<dbReference type="InterPro" id="IPR012872">
    <property type="entry name" value="DUF1670"/>
</dbReference>
<protein>
    <recommendedName>
        <fullName evidence="2">DUF1670 domain-containing protein</fullName>
    </recommendedName>
</protein>
<name>X0WPV3_9ZZZZ</name>
<feature type="non-terminal residue" evidence="1">
    <location>
        <position position="1"/>
    </location>
</feature>
<evidence type="ECO:0000313" key="1">
    <source>
        <dbReference type="EMBL" id="GAG32984.1"/>
    </source>
</evidence>
<proteinExistence type="predicted"/>